<dbReference type="GO" id="GO:0016055">
    <property type="term" value="P:Wnt signaling pathway"/>
    <property type="evidence" value="ECO:0007669"/>
    <property type="project" value="UniProtKB-KW"/>
</dbReference>
<dbReference type="GO" id="GO:0008013">
    <property type="term" value="F:beta-catenin binding"/>
    <property type="evidence" value="ECO:0007669"/>
    <property type="project" value="TreeGrafter"/>
</dbReference>
<feature type="compositionally biased region" description="Basic and acidic residues" evidence="5">
    <location>
        <begin position="15"/>
        <end position="46"/>
    </location>
</feature>
<keyword evidence="9" id="KW-1185">Reference proteome</keyword>
<dbReference type="GO" id="GO:0005737">
    <property type="term" value="C:cytoplasm"/>
    <property type="evidence" value="ECO:0007669"/>
    <property type="project" value="UniProtKB-SubCell"/>
</dbReference>
<dbReference type="AlphaFoldDB" id="T1JHY6"/>
<dbReference type="Pfam" id="PF00615">
    <property type="entry name" value="RGS"/>
    <property type="match status" value="1"/>
</dbReference>
<dbReference type="SMART" id="SM00315">
    <property type="entry name" value="RGS"/>
    <property type="match status" value="1"/>
</dbReference>
<dbReference type="PRINTS" id="PR01301">
    <property type="entry name" value="RGSPROTEIN"/>
</dbReference>
<protein>
    <recommendedName>
        <fullName evidence="10">Axin</fullName>
    </recommendedName>
</protein>
<dbReference type="InterPro" id="IPR016137">
    <property type="entry name" value="RGS"/>
</dbReference>
<proteinExistence type="predicted"/>
<dbReference type="Pfam" id="PF00778">
    <property type="entry name" value="DIX"/>
    <property type="match status" value="1"/>
</dbReference>
<evidence type="ECO:0000256" key="4">
    <source>
        <dbReference type="PROSITE-ProRule" id="PRU00069"/>
    </source>
</evidence>
<dbReference type="Gene3D" id="1.10.196.10">
    <property type="match status" value="1"/>
</dbReference>
<dbReference type="EMBL" id="JH432019">
    <property type="status" value="NOT_ANNOTATED_CDS"/>
    <property type="molecule type" value="Genomic_DNA"/>
</dbReference>
<dbReference type="PANTHER" id="PTHR46102">
    <property type="entry name" value="AXIN"/>
    <property type="match status" value="1"/>
</dbReference>
<dbReference type="InterPro" id="IPR024066">
    <property type="entry name" value="RGS_subdom1/3"/>
</dbReference>
<dbReference type="HOGENOM" id="CLU_016422_0_0_1"/>
<dbReference type="STRING" id="126957.T1JHY6"/>
<dbReference type="GO" id="GO:0060090">
    <property type="term" value="F:molecular adaptor activity"/>
    <property type="evidence" value="ECO:0007669"/>
    <property type="project" value="TreeGrafter"/>
</dbReference>
<dbReference type="GO" id="GO:0048468">
    <property type="term" value="P:cell development"/>
    <property type="evidence" value="ECO:0007669"/>
    <property type="project" value="TreeGrafter"/>
</dbReference>
<dbReference type="SMART" id="SM00021">
    <property type="entry name" value="DAX"/>
    <property type="match status" value="1"/>
</dbReference>
<evidence type="ECO:0000259" key="7">
    <source>
        <dbReference type="PROSITE" id="PS50841"/>
    </source>
</evidence>
<dbReference type="GO" id="GO:0031625">
    <property type="term" value="F:ubiquitin protein ligase binding"/>
    <property type="evidence" value="ECO:0007669"/>
    <property type="project" value="TreeGrafter"/>
</dbReference>
<keyword evidence="2" id="KW-0963">Cytoplasm</keyword>
<feature type="compositionally biased region" description="Polar residues" evidence="5">
    <location>
        <begin position="1"/>
        <end position="14"/>
    </location>
</feature>
<evidence type="ECO:0000256" key="3">
    <source>
        <dbReference type="ARBA" id="ARBA00022687"/>
    </source>
</evidence>
<dbReference type="GO" id="GO:0005886">
    <property type="term" value="C:plasma membrane"/>
    <property type="evidence" value="ECO:0007669"/>
    <property type="project" value="TreeGrafter"/>
</dbReference>
<feature type="domain" description="DIX" evidence="7">
    <location>
        <begin position="673"/>
        <end position="755"/>
    </location>
</feature>
<feature type="region of interest" description="Disordered" evidence="5">
    <location>
        <begin position="535"/>
        <end position="627"/>
    </location>
</feature>
<feature type="domain" description="RGS" evidence="6">
    <location>
        <begin position="71"/>
        <end position="193"/>
    </location>
</feature>
<dbReference type="InterPro" id="IPR029071">
    <property type="entry name" value="Ubiquitin-like_domsf"/>
</dbReference>
<name>T1JHY6_STRMM</name>
<dbReference type="OMA" id="YVYTAST"/>
<dbReference type="InterPro" id="IPR036305">
    <property type="entry name" value="RGS_sf"/>
</dbReference>
<feature type="compositionally biased region" description="Basic and acidic residues" evidence="5">
    <location>
        <begin position="616"/>
        <end position="626"/>
    </location>
</feature>
<feature type="region of interest" description="Disordered" evidence="5">
    <location>
        <begin position="1"/>
        <end position="63"/>
    </location>
</feature>
<dbReference type="InterPro" id="IPR038207">
    <property type="entry name" value="DIX_dom_sf"/>
</dbReference>
<dbReference type="GO" id="GO:0032436">
    <property type="term" value="P:positive regulation of proteasomal ubiquitin-dependent protein catabolic process"/>
    <property type="evidence" value="ECO:0007669"/>
    <property type="project" value="TreeGrafter"/>
</dbReference>
<evidence type="ECO:0000259" key="6">
    <source>
        <dbReference type="PROSITE" id="PS50132"/>
    </source>
</evidence>
<reference evidence="8" key="2">
    <citation type="submission" date="2015-02" db="UniProtKB">
        <authorList>
            <consortium name="EnsemblMetazoa"/>
        </authorList>
    </citation>
    <scope>IDENTIFICATION</scope>
</reference>
<evidence type="ECO:0000256" key="2">
    <source>
        <dbReference type="ARBA" id="ARBA00022490"/>
    </source>
</evidence>
<dbReference type="Proteomes" id="UP000014500">
    <property type="component" value="Unassembled WGS sequence"/>
</dbReference>
<dbReference type="PROSITE" id="PS50132">
    <property type="entry name" value="RGS"/>
    <property type="match status" value="1"/>
</dbReference>
<dbReference type="SUPFAM" id="SSF54236">
    <property type="entry name" value="Ubiquitin-like"/>
    <property type="match status" value="1"/>
</dbReference>
<comment type="subcellular location">
    <subcellularLocation>
        <location evidence="1">Cytoplasm</location>
    </subcellularLocation>
</comment>
<dbReference type="Gene3D" id="1.10.167.10">
    <property type="entry name" value="Regulator of G-protein Signalling 4, domain 2"/>
    <property type="match status" value="1"/>
</dbReference>
<dbReference type="InterPro" id="IPR043581">
    <property type="entry name" value="Axin-like"/>
</dbReference>
<dbReference type="GO" id="GO:0005634">
    <property type="term" value="C:nucleus"/>
    <property type="evidence" value="ECO:0007669"/>
    <property type="project" value="TreeGrafter"/>
</dbReference>
<organism evidence="8 9">
    <name type="scientific">Strigamia maritima</name>
    <name type="common">European centipede</name>
    <name type="synonym">Geophilus maritimus</name>
    <dbReference type="NCBI Taxonomy" id="126957"/>
    <lineage>
        <taxon>Eukaryota</taxon>
        <taxon>Metazoa</taxon>
        <taxon>Ecdysozoa</taxon>
        <taxon>Arthropoda</taxon>
        <taxon>Myriapoda</taxon>
        <taxon>Chilopoda</taxon>
        <taxon>Pleurostigmophora</taxon>
        <taxon>Geophilomorpha</taxon>
        <taxon>Linotaeniidae</taxon>
        <taxon>Strigamia</taxon>
    </lineage>
</organism>
<sequence length="755" mass="84763">MQSETEPTMTYSVKNDNKHDTTDERRPADGKDDCRLHSPTKRHLEQADGSLATSSPFTESSTPPYLQWRESLRTLLDDSDGVKLFRKYLDHEQSMDYLNFWLACEGLKNNAHDSDAKKSANLIRIIYRKFIRGHLAGQAVQTETRKAVEENVDAAVASVNVHVFDDAQMQMEEFLNRHLYPNFLQSDLYLNYIQSMNVKGEESEDSGSCCGLGSATLATVDENEVLESVQRLPLTAYHLKTTQKRRALGWKRGEPFVGSNPSEQSSLYAMYAPCVTVSVQDSELQSLSSDAHTDDTMSLTDSSVDNFSVTSKKYLKHARRNASQNRESNLYVPLPLRPEMRKPHDPKLQAAEFAALLIAKLEVVKRSQENRSKLESKFDEIEKSTAEVSHASTFDALLKMTNPEEMDHQSILDAHVDRVWNDPPVSCRLVDRRSLGSFTSHHRQRFRERDLSSDLSTDSGTVRDYVTPGSSDSMVKAHHRLEACEGRTKDVGTRRTSVRSCGDHGGLAASAFPINANEKYANFGVRSWMNNHTVSDKDSSIRHRKSSSSSSLQNSQGKMKKPNWLEHSLPCQPLAQDPNMPMLPPPNTTAQLEEARRRLEDDTQARLTRSKSGFPLKEKMHPEVQKARTLPTRSSIMCDVTAGGDTGFNKKMNRKTGSTAANPSSLFNANENNDVTAILYCLQGESVPYLTKIAGKNVTLGQFKTLLSKKGRFRYFFKTANNELEIGVVNVEITDDNAILPLWEGKVCAQVHVME</sequence>
<evidence type="ECO:0000256" key="5">
    <source>
        <dbReference type="SAM" id="MobiDB-lite"/>
    </source>
</evidence>
<dbReference type="SUPFAM" id="SSF48097">
    <property type="entry name" value="Regulator of G-protein signaling, RGS"/>
    <property type="match status" value="1"/>
</dbReference>
<keyword evidence="3 4" id="KW-0879">Wnt signaling pathway</keyword>
<accession>T1JHY6</accession>
<dbReference type="GO" id="GO:0030877">
    <property type="term" value="C:beta-catenin destruction complex"/>
    <property type="evidence" value="ECO:0007669"/>
    <property type="project" value="TreeGrafter"/>
</dbReference>
<dbReference type="InterPro" id="IPR044926">
    <property type="entry name" value="RGS_subdomain_2"/>
</dbReference>
<dbReference type="GO" id="GO:0090090">
    <property type="term" value="P:negative regulation of canonical Wnt signaling pathway"/>
    <property type="evidence" value="ECO:0007669"/>
    <property type="project" value="InterPro"/>
</dbReference>
<dbReference type="eggNOG" id="KOG3589">
    <property type="taxonomic scope" value="Eukaryota"/>
</dbReference>
<feature type="compositionally biased region" description="Low complexity" evidence="5">
    <location>
        <begin position="53"/>
        <end position="63"/>
    </location>
</feature>
<dbReference type="GO" id="GO:0019901">
    <property type="term" value="F:protein kinase binding"/>
    <property type="evidence" value="ECO:0007669"/>
    <property type="project" value="TreeGrafter"/>
</dbReference>
<dbReference type="InterPro" id="IPR001158">
    <property type="entry name" value="DIX"/>
</dbReference>
<evidence type="ECO:0000313" key="9">
    <source>
        <dbReference type="Proteomes" id="UP000014500"/>
    </source>
</evidence>
<evidence type="ECO:0000313" key="8">
    <source>
        <dbReference type="EnsemblMetazoa" id="SMAR013467-PA"/>
    </source>
</evidence>
<dbReference type="Gene3D" id="2.40.240.130">
    <property type="match status" value="1"/>
</dbReference>
<evidence type="ECO:0000256" key="1">
    <source>
        <dbReference type="ARBA" id="ARBA00004496"/>
    </source>
</evidence>
<feature type="region of interest" description="Disordered" evidence="5">
    <location>
        <begin position="441"/>
        <end position="473"/>
    </location>
</feature>
<evidence type="ECO:0008006" key="10">
    <source>
        <dbReference type="Google" id="ProtNLM"/>
    </source>
</evidence>
<dbReference type="PROSITE" id="PS50841">
    <property type="entry name" value="DIX"/>
    <property type="match status" value="1"/>
</dbReference>
<reference evidence="9" key="1">
    <citation type="submission" date="2011-05" db="EMBL/GenBank/DDBJ databases">
        <authorList>
            <person name="Richards S.R."/>
            <person name="Qu J."/>
            <person name="Jiang H."/>
            <person name="Jhangiani S.N."/>
            <person name="Agravi P."/>
            <person name="Goodspeed R."/>
            <person name="Gross S."/>
            <person name="Mandapat C."/>
            <person name="Jackson L."/>
            <person name="Mathew T."/>
            <person name="Pu L."/>
            <person name="Thornton R."/>
            <person name="Saada N."/>
            <person name="Wilczek-Boney K.B."/>
            <person name="Lee S."/>
            <person name="Kovar C."/>
            <person name="Wu Y."/>
            <person name="Scherer S.E."/>
            <person name="Worley K.C."/>
            <person name="Muzny D.M."/>
            <person name="Gibbs R."/>
        </authorList>
    </citation>
    <scope>NUCLEOTIDE SEQUENCE</scope>
    <source>
        <strain evidence="9">Brora</strain>
    </source>
</reference>
<dbReference type="PhylomeDB" id="T1JHY6"/>
<dbReference type="PANTHER" id="PTHR46102:SF2">
    <property type="entry name" value="AXIN"/>
    <property type="match status" value="1"/>
</dbReference>
<dbReference type="EnsemblMetazoa" id="SMAR013467-RA">
    <property type="protein sequence ID" value="SMAR013467-PA"/>
    <property type="gene ID" value="SMAR013467"/>
</dbReference>
<feature type="compositionally biased region" description="Basic and acidic residues" evidence="5">
    <location>
        <begin position="593"/>
        <end position="604"/>
    </location>
</feature>